<dbReference type="STRING" id="13249.T1HBS2"/>
<dbReference type="GO" id="GO:0045505">
    <property type="term" value="F:dynein intermediate chain binding"/>
    <property type="evidence" value="ECO:0007669"/>
    <property type="project" value="InterPro"/>
</dbReference>
<evidence type="ECO:0000313" key="3">
    <source>
        <dbReference type="EnsemblMetazoa" id="RPRC001484-PA"/>
    </source>
</evidence>
<evidence type="ECO:0000259" key="2">
    <source>
        <dbReference type="Pfam" id="PF08385"/>
    </source>
</evidence>
<name>T1HBS2_RHOPR</name>
<feature type="domain" description="Dynein heavy chain tail" evidence="2">
    <location>
        <begin position="222"/>
        <end position="345"/>
    </location>
</feature>
<dbReference type="AlphaFoldDB" id="T1HBS2"/>
<dbReference type="InParanoid" id="T1HBS2"/>
<feature type="domain" description="Dynein heavy chain tail" evidence="2">
    <location>
        <begin position="355"/>
        <end position="478"/>
    </location>
</feature>
<feature type="compositionally biased region" description="Acidic residues" evidence="1">
    <location>
        <begin position="755"/>
        <end position="765"/>
    </location>
</feature>
<dbReference type="GO" id="GO:0005858">
    <property type="term" value="C:axonemal dynein complex"/>
    <property type="evidence" value="ECO:0007669"/>
    <property type="project" value="TreeGrafter"/>
</dbReference>
<evidence type="ECO:0000313" key="4">
    <source>
        <dbReference type="Proteomes" id="UP000015103"/>
    </source>
</evidence>
<dbReference type="EnsemblMetazoa" id="RPRC001484-RA">
    <property type="protein sequence ID" value="RPRC001484-PA"/>
    <property type="gene ID" value="RPRC001484"/>
</dbReference>
<dbReference type="eggNOG" id="KOG3595">
    <property type="taxonomic scope" value="Eukaryota"/>
</dbReference>
<organism evidence="3 4">
    <name type="scientific">Rhodnius prolixus</name>
    <name type="common">Triatomid bug</name>
    <dbReference type="NCBI Taxonomy" id="13249"/>
    <lineage>
        <taxon>Eukaryota</taxon>
        <taxon>Metazoa</taxon>
        <taxon>Ecdysozoa</taxon>
        <taxon>Arthropoda</taxon>
        <taxon>Hexapoda</taxon>
        <taxon>Insecta</taxon>
        <taxon>Pterygota</taxon>
        <taxon>Neoptera</taxon>
        <taxon>Paraneoptera</taxon>
        <taxon>Hemiptera</taxon>
        <taxon>Heteroptera</taxon>
        <taxon>Panheteroptera</taxon>
        <taxon>Cimicomorpha</taxon>
        <taxon>Reduviidae</taxon>
        <taxon>Triatominae</taxon>
        <taxon>Rhodnius</taxon>
    </lineage>
</organism>
<keyword evidence="4" id="KW-1185">Reference proteome</keyword>
<dbReference type="EMBL" id="ACPB03011660">
    <property type="status" value="NOT_ANNOTATED_CDS"/>
    <property type="molecule type" value="Genomic_DNA"/>
</dbReference>
<dbReference type="PANTHER" id="PTHR46532">
    <property type="entry name" value="MALE FERTILITY FACTOR KL5"/>
    <property type="match status" value="1"/>
</dbReference>
<protein>
    <recommendedName>
        <fullName evidence="2">Dynein heavy chain tail domain-containing protein</fullName>
    </recommendedName>
</protein>
<dbReference type="InterPro" id="IPR026983">
    <property type="entry name" value="DHC"/>
</dbReference>
<dbReference type="HOGENOM" id="CLU_330480_0_0_1"/>
<reference evidence="3" key="1">
    <citation type="submission" date="2015-05" db="UniProtKB">
        <authorList>
            <consortium name="EnsemblMetazoa"/>
        </authorList>
    </citation>
    <scope>IDENTIFICATION</scope>
</reference>
<dbReference type="PANTHER" id="PTHR46532:SF11">
    <property type="entry name" value="DYNEIN AXONEMAL HEAVY CHAIN 12"/>
    <property type="match status" value="1"/>
</dbReference>
<sequence length="868" mass="101859">MSDEGLEEENEIKQEDPRVKFVAIYVIRSYPIKAEQWIKMLGVPQYQKAIMDFMNVPDQDKLVIMLTASDTLAASHNFPSDAPDKYCFFIKLEPAVITMQNLREIVYFGDMVPKAIKGEAFLFENVIGPLFSVSKGLATYPEITQTDLKFKAIGLRDLGIRVRGEIAGYKILPLPTEVDEIQELYKRFSEDPKNVKISCDLMCTMERSVAIWHDIIHDIYLRDEVKFWSNRVKELDYLYEQLRNPAIKTIAAFLEKTKSVIYPTFVKLFKECLEALSEAREIEKYLRVLSKYISEIETIEFEENAKLFKPLFYLISMIWINSEYYSSRTGKLVRLLKMFCNLIISEEVIAEALLYLRLERLEIGGYPGVNMLHKDLELLIFKFDMLLLKWKTISYDPGDITETKFEEDYAKWKLRMVDFENRIARLCRYYFARCSNYDQMFKMFDMFSEYLKKPIVKETVEADFDKIIDVYRKEMTLMELEITMRESRFLKMLGIEDVPKKVVQLTKKHSLFQKWIYLIEDLSVWYNAFRLETRDEEFDIIYDEVKGLDNFIENTIQKHAWGTKGNEERIMRLHNRCYFLWLRLGGAQLNLKQIIKKVNSWNSPMYLRPIGGDPAQIMDCHNTDPVYKRYTEIITAGEEIYYLVEENFMLLYNVPRLAYSPESSLPSTKSLPDEIPVEYGDKVFGEGQKDDWETVGEGVLEGEEEEGEEEEEDLFLAEVRRSEAKKLEEAKAKEAEEARKRKEEEEAKDASEEAIGIEEFAEPPDEEAKGEVVAQTGEEEDFVPIRVDEYETTEKTFLEGSAIDLQAIKMEVQRTVHEPMRRRLTVLREKPSQMTETEWETYQRKLELENNIMENTFEGEPPGDCKIV</sequence>
<feature type="compositionally biased region" description="Basic and acidic residues" evidence="1">
    <location>
        <begin position="729"/>
        <end position="751"/>
    </location>
</feature>
<proteinExistence type="predicted"/>
<accession>T1HBS2</accession>
<dbReference type="GO" id="GO:0007018">
    <property type="term" value="P:microtubule-based movement"/>
    <property type="evidence" value="ECO:0007669"/>
    <property type="project" value="InterPro"/>
</dbReference>
<dbReference type="InterPro" id="IPR013594">
    <property type="entry name" value="Dynein_heavy_tail"/>
</dbReference>
<dbReference type="Pfam" id="PF08385">
    <property type="entry name" value="DHC_N1"/>
    <property type="match status" value="2"/>
</dbReference>
<evidence type="ECO:0000256" key="1">
    <source>
        <dbReference type="SAM" id="MobiDB-lite"/>
    </source>
</evidence>
<dbReference type="VEuPathDB" id="VectorBase:RPRC001484"/>
<dbReference type="GO" id="GO:0051959">
    <property type="term" value="F:dynein light intermediate chain binding"/>
    <property type="evidence" value="ECO:0007669"/>
    <property type="project" value="InterPro"/>
</dbReference>
<feature type="region of interest" description="Disordered" evidence="1">
    <location>
        <begin position="729"/>
        <end position="775"/>
    </location>
</feature>
<dbReference type="Proteomes" id="UP000015103">
    <property type="component" value="Unassembled WGS sequence"/>
</dbReference>